<dbReference type="InterPro" id="IPR044560">
    <property type="entry name" value="MOase"/>
</dbReference>
<dbReference type="Pfam" id="PF01266">
    <property type="entry name" value="DAO"/>
    <property type="match status" value="1"/>
</dbReference>
<dbReference type="InterPro" id="IPR036188">
    <property type="entry name" value="FAD/NAD-bd_sf"/>
</dbReference>
<dbReference type="GO" id="GO:0004497">
    <property type="term" value="F:monooxygenase activity"/>
    <property type="evidence" value="ECO:0007669"/>
    <property type="project" value="UniProtKB-KW"/>
</dbReference>
<dbReference type="PANTHER" id="PTHR45934:SF20">
    <property type="entry name" value="MONOOXYGENASE 2-RELATED"/>
    <property type="match status" value="1"/>
</dbReference>
<feature type="domain" description="FAD dependent oxidoreductase" evidence="3">
    <location>
        <begin position="10"/>
        <end position="56"/>
    </location>
</feature>
<keyword evidence="2" id="KW-0503">Monooxygenase</keyword>
<dbReference type="EMBL" id="DF973178">
    <property type="protein sequence ID" value="GAU18037.1"/>
    <property type="molecule type" value="Genomic_DNA"/>
</dbReference>
<evidence type="ECO:0000313" key="5">
    <source>
        <dbReference type="Proteomes" id="UP000242715"/>
    </source>
</evidence>
<gene>
    <name evidence="4" type="ORF">TSUD_51480</name>
</gene>
<keyword evidence="5" id="KW-1185">Reference proteome</keyword>
<evidence type="ECO:0000259" key="3">
    <source>
        <dbReference type="Pfam" id="PF01266"/>
    </source>
</evidence>
<dbReference type="AlphaFoldDB" id="A0A2Z6MIA5"/>
<dbReference type="PANTHER" id="PTHR45934">
    <property type="entry name" value="FAD/NAD(P)-BINDING OXIDOREDUCTASE FAMILY PROTEIN"/>
    <property type="match status" value="1"/>
</dbReference>
<evidence type="ECO:0000256" key="2">
    <source>
        <dbReference type="ARBA" id="ARBA00023033"/>
    </source>
</evidence>
<organism evidence="4 5">
    <name type="scientific">Trifolium subterraneum</name>
    <name type="common">Subterranean clover</name>
    <dbReference type="NCBI Taxonomy" id="3900"/>
    <lineage>
        <taxon>Eukaryota</taxon>
        <taxon>Viridiplantae</taxon>
        <taxon>Streptophyta</taxon>
        <taxon>Embryophyta</taxon>
        <taxon>Tracheophyta</taxon>
        <taxon>Spermatophyta</taxon>
        <taxon>Magnoliopsida</taxon>
        <taxon>eudicotyledons</taxon>
        <taxon>Gunneridae</taxon>
        <taxon>Pentapetalae</taxon>
        <taxon>rosids</taxon>
        <taxon>fabids</taxon>
        <taxon>Fabales</taxon>
        <taxon>Fabaceae</taxon>
        <taxon>Papilionoideae</taxon>
        <taxon>50 kb inversion clade</taxon>
        <taxon>NPAAA clade</taxon>
        <taxon>Hologalegina</taxon>
        <taxon>IRL clade</taxon>
        <taxon>Trifolieae</taxon>
        <taxon>Trifolium</taxon>
    </lineage>
</organism>
<dbReference type="Proteomes" id="UP000242715">
    <property type="component" value="Unassembled WGS sequence"/>
</dbReference>
<dbReference type="InterPro" id="IPR006076">
    <property type="entry name" value="FAD-dep_OxRdtase"/>
</dbReference>
<dbReference type="OrthoDB" id="655030at2759"/>
<protein>
    <recommendedName>
        <fullName evidence="3">FAD dependent oxidoreductase domain-containing protein</fullName>
    </recommendedName>
</protein>
<proteinExistence type="predicted"/>
<sequence>METTKIVEEDVVIIGAGIAGLSTALGLHRNVTTSLITGQEIATMSFRDKGKLKQYCVRRKLLLEALANELPSGCDGVNSMVAKWLGFKDATYTGRYGIRGCAELENNHNFEPVHMRFFGNGFRALVVPCDEKTVYWSFTWTSTIQGEFPFF</sequence>
<keyword evidence="1" id="KW-0560">Oxidoreductase</keyword>
<reference evidence="5" key="1">
    <citation type="journal article" date="2017" name="Front. Plant Sci.">
        <title>Climate Clever Clovers: New Paradigm to Reduce the Environmental Footprint of Ruminants by Breeding Low Methanogenic Forages Utilizing Haplotype Variation.</title>
        <authorList>
            <person name="Kaur P."/>
            <person name="Appels R."/>
            <person name="Bayer P.E."/>
            <person name="Keeble-Gagnere G."/>
            <person name="Wang J."/>
            <person name="Hirakawa H."/>
            <person name="Shirasawa K."/>
            <person name="Vercoe P."/>
            <person name="Stefanova K."/>
            <person name="Durmic Z."/>
            <person name="Nichols P."/>
            <person name="Revell C."/>
            <person name="Isobe S.N."/>
            <person name="Edwards D."/>
            <person name="Erskine W."/>
        </authorList>
    </citation>
    <scope>NUCLEOTIDE SEQUENCE [LARGE SCALE GENOMIC DNA]</scope>
    <source>
        <strain evidence="5">cv. Daliak</strain>
    </source>
</reference>
<evidence type="ECO:0000313" key="4">
    <source>
        <dbReference type="EMBL" id="GAU18037.1"/>
    </source>
</evidence>
<name>A0A2Z6MIA5_TRISU</name>
<dbReference type="SUPFAM" id="SSF51905">
    <property type="entry name" value="FAD/NAD(P)-binding domain"/>
    <property type="match status" value="1"/>
</dbReference>
<accession>A0A2Z6MIA5</accession>
<evidence type="ECO:0000256" key="1">
    <source>
        <dbReference type="ARBA" id="ARBA00023002"/>
    </source>
</evidence>
<dbReference type="Gene3D" id="3.50.50.60">
    <property type="entry name" value="FAD/NAD(P)-binding domain"/>
    <property type="match status" value="2"/>
</dbReference>